<reference evidence="2" key="1">
    <citation type="journal article" date="2020" name="Fungal Divers.">
        <title>Resolving the Mortierellaceae phylogeny through synthesis of multi-gene phylogenetics and phylogenomics.</title>
        <authorList>
            <person name="Vandepol N."/>
            <person name="Liber J."/>
            <person name="Desiro A."/>
            <person name="Na H."/>
            <person name="Kennedy M."/>
            <person name="Barry K."/>
            <person name="Grigoriev I.V."/>
            <person name="Miller A.N."/>
            <person name="O'Donnell K."/>
            <person name="Stajich J.E."/>
            <person name="Bonito G."/>
        </authorList>
    </citation>
    <scope>NUCLEOTIDE SEQUENCE</scope>
    <source>
        <strain evidence="2">NRRL 2769</strain>
    </source>
</reference>
<proteinExistence type="predicted"/>
<gene>
    <name evidence="2" type="ORF">BGZ80_007508</name>
</gene>
<dbReference type="EMBL" id="JAAAID010003861">
    <property type="protein sequence ID" value="KAF9995457.1"/>
    <property type="molecule type" value="Genomic_DNA"/>
</dbReference>
<sequence>MKQRIWKLYKEPEPKPEKPRSKPKVKPPPKFLSDSTSKTDKLAITRMMNYQRPMASLYIGTLYPI</sequence>
<feature type="non-terminal residue" evidence="2">
    <location>
        <position position="65"/>
    </location>
</feature>
<feature type="compositionally biased region" description="Basic and acidic residues" evidence="1">
    <location>
        <begin position="8"/>
        <end position="20"/>
    </location>
</feature>
<evidence type="ECO:0000313" key="3">
    <source>
        <dbReference type="Proteomes" id="UP000703661"/>
    </source>
</evidence>
<organism evidence="2 3">
    <name type="scientific">Entomortierella chlamydospora</name>
    <dbReference type="NCBI Taxonomy" id="101097"/>
    <lineage>
        <taxon>Eukaryota</taxon>
        <taxon>Fungi</taxon>
        <taxon>Fungi incertae sedis</taxon>
        <taxon>Mucoromycota</taxon>
        <taxon>Mortierellomycotina</taxon>
        <taxon>Mortierellomycetes</taxon>
        <taxon>Mortierellales</taxon>
        <taxon>Mortierellaceae</taxon>
        <taxon>Entomortierella</taxon>
    </lineage>
</organism>
<dbReference type="AlphaFoldDB" id="A0A9P6MF08"/>
<evidence type="ECO:0000313" key="2">
    <source>
        <dbReference type="EMBL" id="KAF9995457.1"/>
    </source>
</evidence>
<accession>A0A9P6MF08</accession>
<dbReference type="Proteomes" id="UP000703661">
    <property type="component" value="Unassembled WGS sequence"/>
</dbReference>
<comment type="caution">
    <text evidence="2">The sequence shown here is derived from an EMBL/GenBank/DDBJ whole genome shotgun (WGS) entry which is preliminary data.</text>
</comment>
<protein>
    <submittedName>
        <fullName evidence="2">Uncharacterized protein</fullName>
    </submittedName>
</protein>
<keyword evidence="3" id="KW-1185">Reference proteome</keyword>
<feature type="region of interest" description="Disordered" evidence="1">
    <location>
        <begin position="1"/>
        <end position="38"/>
    </location>
</feature>
<evidence type="ECO:0000256" key="1">
    <source>
        <dbReference type="SAM" id="MobiDB-lite"/>
    </source>
</evidence>
<name>A0A9P6MF08_9FUNG</name>